<sequence length="312" mass="31985">MTLVAGGTVLAIGLADGGDETARPSAERAVSETSQPAPGWRFESFLDIEVQVPASWGYARAPGTDWCASTGQPAAFPEQPYVDTGGGDAVVLDIACSPGGESGPDLHGGGVPREHWAPHVWFAATPAPNGVEELPDGRVGANGWTRIVRTVGSAKVLVLADDAHLDEAGRIVESARQTTVDHDGCDVSSPIQAGRFASPPAPFDVAHLGVVDTVAICQYDLNRPLGSPGLLASRQLGGADATTLLAAVRAAPVGGGPNAPDTCVKDRWGDTGIVLRLVAAGTRNPSSFLRQCCSKTSYSSVPGLVAPRPVAG</sequence>
<comment type="caution">
    <text evidence="2">The sequence shown here is derived from an EMBL/GenBank/DDBJ whole genome shotgun (WGS) entry which is preliminary data.</text>
</comment>
<name>A0A1V2I192_9ACTN</name>
<dbReference type="Proteomes" id="UP000188929">
    <property type="component" value="Unassembled WGS sequence"/>
</dbReference>
<evidence type="ECO:0000313" key="2">
    <source>
        <dbReference type="EMBL" id="ONH23293.1"/>
    </source>
</evidence>
<feature type="region of interest" description="Disordered" evidence="1">
    <location>
        <begin position="15"/>
        <end position="35"/>
    </location>
</feature>
<evidence type="ECO:0000313" key="3">
    <source>
        <dbReference type="Proteomes" id="UP000188929"/>
    </source>
</evidence>
<keyword evidence="3" id="KW-1185">Reference proteome</keyword>
<dbReference type="AlphaFoldDB" id="A0A1V2I192"/>
<protein>
    <submittedName>
        <fullName evidence="2">Uncharacterized protein</fullName>
    </submittedName>
</protein>
<evidence type="ECO:0000256" key="1">
    <source>
        <dbReference type="SAM" id="MobiDB-lite"/>
    </source>
</evidence>
<gene>
    <name evidence="2" type="ORF">BL253_33230</name>
</gene>
<accession>A0A1V2I192</accession>
<dbReference type="EMBL" id="MOMC01000088">
    <property type="protein sequence ID" value="ONH23293.1"/>
    <property type="molecule type" value="Genomic_DNA"/>
</dbReference>
<dbReference type="RefSeq" id="WP_198946509.1">
    <property type="nucleotide sequence ID" value="NZ_MOMC01000088.1"/>
</dbReference>
<feature type="compositionally biased region" description="Basic and acidic residues" evidence="1">
    <location>
        <begin position="20"/>
        <end position="30"/>
    </location>
</feature>
<reference evidence="3" key="1">
    <citation type="submission" date="2016-10" db="EMBL/GenBank/DDBJ databases">
        <title>Frankia sp. NRRL B-16386 Genome sequencing.</title>
        <authorList>
            <person name="Ghodhbane-Gtari F."/>
            <person name="Swanson E."/>
            <person name="Gueddou A."/>
            <person name="Hezbri K."/>
            <person name="Ktari K."/>
            <person name="Nouioui I."/>
            <person name="Morris K."/>
            <person name="Simpson S."/>
            <person name="Abebe-Akele F."/>
            <person name="Thomas K."/>
            <person name="Gtari M."/>
            <person name="Tisa L.S."/>
        </authorList>
    </citation>
    <scope>NUCLEOTIDE SEQUENCE [LARGE SCALE GENOMIC DNA]</scope>
    <source>
        <strain evidence="3">NRRL B-16386</strain>
    </source>
</reference>
<proteinExistence type="predicted"/>
<organism evidence="2 3">
    <name type="scientific">Pseudofrankia asymbiotica</name>
    <dbReference type="NCBI Taxonomy" id="1834516"/>
    <lineage>
        <taxon>Bacteria</taxon>
        <taxon>Bacillati</taxon>
        <taxon>Actinomycetota</taxon>
        <taxon>Actinomycetes</taxon>
        <taxon>Frankiales</taxon>
        <taxon>Frankiaceae</taxon>
        <taxon>Pseudofrankia</taxon>
    </lineage>
</organism>